<evidence type="ECO:0000313" key="3">
    <source>
        <dbReference type="Proteomes" id="UP001596504"/>
    </source>
</evidence>
<feature type="compositionally biased region" description="Basic residues" evidence="1">
    <location>
        <begin position="1"/>
        <end position="12"/>
    </location>
</feature>
<name>A0ABW2LLD4_9PSEU</name>
<dbReference type="Pfam" id="PF20079">
    <property type="entry name" value="DUF6474"/>
    <property type="match status" value="1"/>
</dbReference>
<dbReference type="RefSeq" id="WP_380668419.1">
    <property type="nucleotide sequence ID" value="NZ_JBHTCJ010000006.1"/>
</dbReference>
<protein>
    <submittedName>
        <fullName evidence="2">DUF6474 family protein</fullName>
    </submittedName>
</protein>
<organism evidence="2 3">
    <name type="scientific">Saccharopolyspora griseoalba</name>
    <dbReference type="NCBI Taxonomy" id="1431848"/>
    <lineage>
        <taxon>Bacteria</taxon>
        <taxon>Bacillati</taxon>
        <taxon>Actinomycetota</taxon>
        <taxon>Actinomycetes</taxon>
        <taxon>Pseudonocardiales</taxon>
        <taxon>Pseudonocardiaceae</taxon>
        <taxon>Saccharopolyspora</taxon>
    </lineage>
</organism>
<dbReference type="EMBL" id="JBHTCJ010000006">
    <property type="protein sequence ID" value="MFC7342488.1"/>
    <property type="molecule type" value="Genomic_DNA"/>
</dbReference>
<feature type="compositionally biased region" description="Basic and acidic residues" evidence="1">
    <location>
        <begin position="54"/>
        <end position="80"/>
    </location>
</feature>
<evidence type="ECO:0000256" key="1">
    <source>
        <dbReference type="SAM" id="MobiDB-lite"/>
    </source>
</evidence>
<dbReference type="Proteomes" id="UP001596504">
    <property type="component" value="Unassembled WGS sequence"/>
</dbReference>
<dbReference type="InterPro" id="IPR045522">
    <property type="entry name" value="DUF6474"/>
</dbReference>
<evidence type="ECO:0000313" key="2">
    <source>
        <dbReference type="EMBL" id="MFC7342488.1"/>
    </source>
</evidence>
<reference evidence="3" key="1">
    <citation type="journal article" date="2019" name="Int. J. Syst. Evol. Microbiol.">
        <title>The Global Catalogue of Microorganisms (GCM) 10K type strain sequencing project: providing services to taxonomists for standard genome sequencing and annotation.</title>
        <authorList>
            <consortium name="The Broad Institute Genomics Platform"/>
            <consortium name="The Broad Institute Genome Sequencing Center for Infectious Disease"/>
            <person name="Wu L."/>
            <person name="Ma J."/>
        </authorList>
    </citation>
    <scope>NUCLEOTIDE SEQUENCE [LARGE SCALE GENOMIC DNA]</scope>
    <source>
        <strain evidence="3">WLHS5</strain>
    </source>
</reference>
<gene>
    <name evidence="2" type="ORF">ACFQRI_13860</name>
</gene>
<feature type="region of interest" description="Disordered" evidence="1">
    <location>
        <begin position="1"/>
        <end position="82"/>
    </location>
</feature>
<sequence>MSRLTARRKRCGKNSGLSGRGGERRGRAAPRKRAGANGAEPVRAAEPEVTPVPVDKKTAKALKKADKKTAKAISKGEHGRITPSNAKKVIGIAKVAGPVLAPFALKAARSARERLDRSRARKLGVPVEELGRYTGRGAALHARIAGDTNALRELREQAPDTEAEVVAERYAEQTAQRLDQLTSAVRAAERMPAQRRRSTHRAVDQELGRIETELLDRFGVSAR</sequence>
<comment type="caution">
    <text evidence="2">The sequence shown here is derived from an EMBL/GenBank/DDBJ whole genome shotgun (WGS) entry which is preliminary data.</text>
</comment>
<keyword evidence="3" id="KW-1185">Reference proteome</keyword>
<proteinExistence type="predicted"/>
<accession>A0ABW2LLD4</accession>